<dbReference type="PROSITE" id="PS50846">
    <property type="entry name" value="HMA_2"/>
    <property type="match status" value="1"/>
</dbReference>
<dbReference type="Pfam" id="PF00403">
    <property type="entry name" value="HMA"/>
    <property type="match status" value="1"/>
</dbReference>
<dbReference type="Proteomes" id="UP001219349">
    <property type="component" value="Chromosome"/>
</dbReference>
<name>A0ABY7SN18_9RHOB</name>
<evidence type="ECO:0000259" key="1">
    <source>
        <dbReference type="PROSITE" id="PS50846"/>
    </source>
</evidence>
<dbReference type="Gene3D" id="3.30.70.100">
    <property type="match status" value="1"/>
</dbReference>
<dbReference type="CDD" id="cd00371">
    <property type="entry name" value="HMA"/>
    <property type="match status" value="1"/>
</dbReference>
<gene>
    <name evidence="2" type="ORF">JHX87_05565</name>
</gene>
<evidence type="ECO:0000313" key="3">
    <source>
        <dbReference type="Proteomes" id="UP001219349"/>
    </source>
</evidence>
<feature type="domain" description="HMA" evidence="1">
    <location>
        <begin position="1"/>
        <end position="59"/>
    </location>
</feature>
<dbReference type="RefSeq" id="WP_271883040.1">
    <property type="nucleotide sequence ID" value="NZ_CP067136.1"/>
</dbReference>
<dbReference type="InterPro" id="IPR036163">
    <property type="entry name" value="HMA_dom_sf"/>
</dbReference>
<accession>A0ABY7SN18</accession>
<organism evidence="2 3">
    <name type="scientific">Paracoccus fistulariae</name>
    <dbReference type="NCBI Taxonomy" id="658446"/>
    <lineage>
        <taxon>Bacteria</taxon>
        <taxon>Pseudomonadati</taxon>
        <taxon>Pseudomonadota</taxon>
        <taxon>Alphaproteobacteria</taxon>
        <taxon>Rhodobacterales</taxon>
        <taxon>Paracoccaceae</taxon>
        <taxon>Paracoccus</taxon>
    </lineage>
</organism>
<evidence type="ECO:0000313" key="2">
    <source>
        <dbReference type="EMBL" id="WCR08284.1"/>
    </source>
</evidence>
<dbReference type="SUPFAM" id="SSF55008">
    <property type="entry name" value="HMA, heavy metal-associated domain"/>
    <property type="match status" value="1"/>
</dbReference>
<sequence>MKLTITGMSCNHCKAAVEKAIAAKGGQATVDLAAGNAEIRGLSAEEATAAIREAGYDAQIAG</sequence>
<dbReference type="EMBL" id="CP067136">
    <property type="protein sequence ID" value="WCR08284.1"/>
    <property type="molecule type" value="Genomic_DNA"/>
</dbReference>
<protein>
    <submittedName>
        <fullName evidence="2">Heavy-metal-associated domain-containing protein</fullName>
    </submittedName>
</protein>
<keyword evidence="3" id="KW-1185">Reference proteome</keyword>
<reference evidence="2 3" key="1">
    <citation type="submission" date="2021-01" db="EMBL/GenBank/DDBJ databases">
        <title>Biogeographic distribution of Paracoccus.</title>
        <authorList>
            <person name="Hollensteiner J."/>
            <person name="Leineberger J."/>
            <person name="Brinkhoff T."/>
            <person name="Daniel R."/>
        </authorList>
    </citation>
    <scope>NUCLEOTIDE SEQUENCE [LARGE SCALE GENOMIC DNA]</scope>
    <source>
        <strain evidence="2 3">KCTC 22803</strain>
    </source>
</reference>
<proteinExistence type="predicted"/>
<dbReference type="InterPro" id="IPR006121">
    <property type="entry name" value="HMA_dom"/>
</dbReference>